<feature type="region of interest" description="Disordered" evidence="2">
    <location>
        <begin position="114"/>
        <end position="191"/>
    </location>
</feature>
<keyword evidence="1" id="KW-0175">Coiled coil</keyword>
<sequence>MAKKKTQGKLAKYVNTPEAMAIFRHHYGVPDDGGVAPPESPVPDQRREDQERKKPQSSLTNLAAVQIVYDSEVWQVKNKEATWAAVENQTAPHHDIRHMFGINIKHLLPLPRVSAEASGSTPPGDLRKRKQKGSSKGETSRPEPQINPEVSRTEAPQSGADDQPPTTQPRIELDPDVPSQGPGPSKEPVPLWAPSYEVFRDPVRSDAIVLKTGGAGSNTTSALSEVARLPTDMAVWKQSTNQEVINNLRRGLMMISYLEMEDRYQTQAAQLENSLKVTSHSFALKKEANTRAEKRIKALEAEATEREKAAFAWGRVEAEAIMTNQLPDIYNEAFEEGWRALLAWPESEELPPKPPQENLPYLDAPIGFPEEKVTEPLPQPPEEGDAAPPSN</sequence>
<evidence type="ECO:0000313" key="3">
    <source>
        <dbReference type="EMBL" id="SPD22879.1"/>
    </source>
</evidence>
<dbReference type="EMBL" id="OIVN01005539">
    <property type="protein sequence ID" value="SPD22879.1"/>
    <property type="molecule type" value="Genomic_DNA"/>
</dbReference>
<reference evidence="3" key="1">
    <citation type="submission" date="2018-02" db="EMBL/GenBank/DDBJ databases">
        <authorList>
            <person name="Cohen D.B."/>
            <person name="Kent A.D."/>
        </authorList>
    </citation>
    <scope>NUCLEOTIDE SEQUENCE</scope>
</reference>
<organism evidence="3">
    <name type="scientific">Fagus sylvatica</name>
    <name type="common">Beechnut</name>
    <dbReference type="NCBI Taxonomy" id="28930"/>
    <lineage>
        <taxon>Eukaryota</taxon>
        <taxon>Viridiplantae</taxon>
        <taxon>Streptophyta</taxon>
        <taxon>Embryophyta</taxon>
        <taxon>Tracheophyta</taxon>
        <taxon>Spermatophyta</taxon>
        <taxon>Magnoliopsida</taxon>
        <taxon>eudicotyledons</taxon>
        <taxon>Gunneridae</taxon>
        <taxon>Pentapetalae</taxon>
        <taxon>rosids</taxon>
        <taxon>fabids</taxon>
        <taxon>Fagales</taxon>
        <taxon>Fagaceae</taxon>
        <taxon>Fagus</taxon>
    </lineage>
</organism>
<feature type="compositionally biased region" description="Basic and acidic residues" evidence="2">
    <location>
        <begin position="44"/>
        <end position="54"/>
    </location>
</feature>
<proteinExistence type="predicted"/>
<protein>
    <submittedName>
        <fullName evidence="3">Uncharacterized protein</fullName>
    </submittedName>
</protein>
<evidence type="ECO:0000256" key="2">
    <source>
        <dbReference type="SAM" id="MobiDB-lite"/>
    </source>
</evidence>
<feature type="region of interest" description="Disordered" evidence="2">
    <location>
        <begin position="27"/>
        <end position="59"/>
    </location>
</feature>
<gene>
    <name evidence="3" type="ORF">FSB_LOCUS50761</name>
</gene>
<dbReference type="AlphaFoldDB" id="A0A2N9IFS8"/>
<name>A0A2N9IFS8_FAGSY</name>
<evidence type="ECO:0000256" key="1">
    <source>
        <dbReference type="SAM" id="Coils"/>
    </source>
</evidence>
<feature type="coiled-coil region" evidence="1">
    <location>
        <begin position="282"/>
        <end position="309"/>
    </location>
</feature>
<feature type="region of interest" description="Disordered" evidence="2">
    <location>
        <begin position="347"/>
        <end position="391"/>
    </location>
</feature>
<accession>A0A2N9IFS8</accession>